<keyword evidence="5" id="KW-1185">Reference proteome</keyword>
<evidence type="ECO:0000313" key="5">
    <source>
        <dbReference type="Proteomes" id="UP000765509"/>
    </source>
</evidence>
<evidence type="ECO:0008006" key="6">
    <source>
        <dbReference type="Google" id="ProtNLM"/>
    </source>
</evidence>
<dbReference type="SUPFAM" id="SSF103473">
    <property type="entry name" value="MFS general substrate transporter"/>
    <property type="match status" value="1"/>
</dbReference>
<feature type="transmembrane region" description="Helical" evidence="3">
    <location>
        <begin position="428"/>
        <end position="450"/>
    </location>
</feature>
<dbReference type="Pfam" id="PF07690">
    <property type="entry name" value="MFS_1"/>
    <property type="match status" value="1"/>
</dbReference>
<dbReference type="Proteomes" id="UP000765509">
    <property type="component" value="Unassembled WGS sequence"/>
</dbReference>
<feature type="transmembrane region" description="Helical" evidence="3">
    <location>
        <begin position="127"/>
        <end position="149"/>
    </location>
</feature>
<evidence type="ECO:0000256" key="3">
    <source>
        <dbReference type="SAM" id="Phobius"/>
    </source>
</evidence>
<dbReference type="InterPro" id="IPR050327">
    <property type="entry name" value="Proton-linked_MCT"/>
</dbReference>
<protein>
    <recommendedName>
        <fullName evidence="6">Major facilitator superfamily (MFS) profile domain-containing protein</fullName>
    </recommendedName>
</protein>
<dbReference type="InterPro" id="IPR011701">
    <property type="entry name" value="MFS"/>
</dbReference>
<feature type="transmembrane region" description="Helical" evidence="3">
    <location>
        <begin position="470"/>
        <end position="495"/>
    </location>
</feature>
<dbReference type="PANTHER" id="PTHR11360:SF287">
    <property type="entry name" value="MFS MONOCARBOXYLATE TRANSPORTER"/>
    <property type="match status" value="1"/>
</dbReference>
<sequence length="507" mass="54359">MFLKSPSWLITCASFSFPLKESRRKKGNVGRESKVSPLERPVPLSQMKLNYDSNTSSATEAQDTLFDSSYPSPTGSLPEVDTSRQAWTYVFAMFILEVAIWGFASSYGILLDYYLHSKFSNEASSLFILPLVGTVNTGIMAALTPMLALLTNRFPRLKTPLCCFGVVVFVLSIFLSSFSTKSLHVLLTLGVGYAIGGIAIHFPALSYLPSWFEARQGLANGIVFSGNAVGGLIFPIILEFLLKRGGAEKALKYIALILGALCTLALCIIKPRIPPSLQAQKQKEKVSSTLGNIQVFKDWKFWGFLICNTTQALASFLPGLYLPNYAHSMSLGPSSVAIILATLRISGIFGRIIFGTISDFISPHLIGSVSSGVGSISVLCIWGILGAHGLPSLVIFAALFGLTADGWASLYFPIIARAKVDQKTTMTMFGALSITRGIGNIVAAPVSSGLRHAKLATLSATGFGVMSSSYSSLILFCGVGMGGTAVIEALLYLAFQQKQDSTSKAQV</sequence>
<feature type="transmembrane region" description="Helical" evidence="3">
    <location>
        <begin position="86"/>
        <end position="107"/>
    </location>
</feature>
<feature type="transmembrane region" description="Helical" evidence="3">
    <location>
        <begin position="334"/>
        <end position="354"/>
    </location>
</feature>
<keyword evidence="3" id="KW-1133">Transmembrane helix</keyword>
<dbReference type="GO" id="GO:0022857">
    <property type="term" value="F:transmembrane transporter activity"/>
    <property type="evidence" value="ECO:0007669"/>
    <property type="project" value="InterPro"/>
</dbReference>
<feature type="transmembrane region" description="Helical" evidence="3">
    <location>
        <begin position="185"/>
        <end position="205"/>
    </location>
</feature>
<gene>
    <name evidence="4" type="ORF">O181_034555</name>
</gene>
<dbReference type="Gene3D" id="1.20.1250.20">
    <property type="entry name" value="MFS general substrate transporter like domains"/>
    <property type="match status" value="1"/>
</dbReference>
<evidence type="ECO:0000313" key="4">
    <source>
        <dbReference type="EMBL" id="MBW0494840.1"/>
    </source>
</evidence>
<dbReference type="OrthoDB" id="2213137at2759"/>
<dbReference type="EMBL" id="AVOT02012773">
    <property type="protein sequence ID" value="MBW0494840.1"/>
    <property type="molecule type" value="Genomic_DNA"/>
</dbReference>
<dbReference type="PANTHER" id="PTHR11360">
    <property type="entry name" value="MONOCARBOXYLATE TRANSPORTER"/>
    <property type="match status" value="1"/>
</dbReference>
<reference evidence="4" key="1">
    <citation type="submission" date="2021-03" db="EMBL/GenBank/DDBJ databases">
        <title>Draft genome sequence of rust myrtle Austropuccinia psidii MF-1, a brazilian biotype.</title>
        <authorList>
            <person name="Quecine M.C."/>
            <person name="Pachon D.M.R."/>
            <person name="Bonatelli M.L."/>
            <person name="Correr F.H."/>
            <person name="Franceschini L.M."/>
            <person name="Leite T.F."/>
            <person name="Margarido G.R.A."/>
            <person name="Almeida C.A."/>
            <person name="Ferrarezi J.A."/>
            <person name="Labate C.A."/>
        </authorList>
    </citation>
    <scope>NUCLEOTIDE SEQUENCE</scope>
    <source>
        <strain evidence="4">MF-1</strain>
    </source>
</reference>
<feature type="transmembrane region" description="Helical" evidence="3">
    <location>
        <begin position="393"/>
        <end position="416"/>
    </location>
</feature>
<evidence type="ECO:0000256" key="2">
    <source>
        <dbReference type="ARBA" id="ARBA00006727"/>
    </source>
</evidence>
<proteinExistence type="inferred from homology"/>
<keyword evidence="3" id="KW-0812">Transmembrane</keyword>
<dbReference type="GO" id="GO:0016020">
    <property type="term" value="C:membrane"/>
    <property type="evidence" value="ECO:0007669"/>
    <property type="project" value="UniProtKB-SubCell"/>
</dbReference>
<comment type="similarity">
    <text evidence="2">Belongs to the major facilitator superfamily. Monocarboxylate porter (TC 2.A.1.13) family.</text>
</comment>
<feature type="transmembrane region" description="Helical" evidence="3">
    <location>
        <begin position="366"/>
        <end position="387"/>
    </location>
</feature>
<feature type="transmembrane region" description="Helical" evidence="3">
    <location>
        <begin position="161"/>
        <end position="179"/>
    </location>
</feature>
<keyword evidence="3" id="KW-0472">Membrane</keyword>
<evidence type="ECO:0000256" key="1">
    <source>
        <dbReference type="ARBA" id="ARBA00004141"/>
    </source>
</evidence>
<dbReference type="InterPro" id="IPR036259">
    <property type="entry name" value="MFS_trans_sf"/>
</dbReference>
<feature type="transmembrane region" description="Helical" evidence="3">
    <location>
        <begin position="250"/>
        <end position="269"/>
    </location>
</feature>
<name>A0A9Q3D574_9BASI</name>
<comment type="subcellular location">
    <subcellularLocation>
        <location evidence="1">Membrane</location>
        <topology evidence="1">Multi-pass membrane protein</topology>
    </subcellularLocation>
</comment>
<dbReference type="AlphaFoldDB" id="A0A9Q3D574"/>
<feature type="transmembrane region" description="Helical" evidence="3">
    <location>
        <begin position="301"/>
        <end position="322"/>
    </location>
</feature>
<accession>A0A9Q3D574</accession>
<organism evidence="4 5">
    <name type="scientific">Austropuccinia psidii MF-1</name>
    <dbReference type="NCBI Taxonomy" id="1389203"/>
    <lineage>
        <taxon>Eukaryota</taxon>
        <taxon>Fungi</taxon>
        <taxon>Dikarya</taxon>
        <taxon>Basidiomycota</taxon>
        <taxon>Pucciniomycotina</taxon>
        <taxon>Pucciniomycetes</taxon>
        <taxon>Pucciniales</taxon>
        <taxon>Sphaerophragmiaceae</taxon>
        <taxon>Austropuccinia</taxon>
    </lineage>
</organism>
<comment type="caution">
    <text evidence="4">The sequence shown here is derived from an EMBL/GenBank/DDBJ whole genome shotgun (WGS) entry which is preliminary data.</text>
</comment>
<feature type="transmembrane region" description="Helical" evidence="3">
    <location>
        <begin position="217"/>
        <end position="238"/>
    </location>
</feature>